<reference evidence="17" key="11">
    <citation type="journal article" date="2015" name="Arch. Virol.">
        <title>Biological properties of a duck enteritis virus attenuated via serial passaging in chick embryo fibroblasts.</title>
        <authorList>
            <person name="Yang C."/>
            <person name="Li J."/>
            <person name="Li Q."/>
            <person name="Li L."/>
            <person name="Sun M."/>
            <person name="Li H."/>
            <person name="Xia Y."/>
            <person name="Yang H."/>
            <person name="Yu K."/>
        </authorList>
    </citation>
    <scope>NUCLEOTIDE SEQUENCE</scope>
    <source>
        <strain evidence="17">CV p80</strain>
    </source>
</reference>
<reference evidence="10" key="2">
    <citation type="submission" date="2007-10" db="EMBL/GenBank/DDBJ databases">
        <title>Discovery and functional identification of novel Duck enteritis virus UL14 gene.</title>
        <authorList>
            <person name="Cheng A.C."/>
            <person name="Wang M.S."/>
            <person name="Zhu D.K."/>
            <person name="Guo Y.F."/>
            <person name="Jia R.Y."/>
            <person name="Luo Q.H."/>
        </authorList>
    </citation>
    <scope>NUCLEOTIDE SEQUENCE</scope>
    <source>
        <strain evidence="10">CHv</strain>
    </source>
</reference>
<dbReference type="GeneID" id="80532507"/>
<reference evidence="12 23" key="5">
    <citation type="journal article" date="2011" name="Virus Res.">
        <title>Complete genome sequence of virulent duck enteritis virus (DEV) strain 2085 and comparison with genome sequences of virulent and attenuated DEV strains.</title>
        <authorList>
            <person name="Wang J."/>
            <person name="Hoper D."/>
            <person name="Beer M."/>
            <person name="Osterrieder N."/>
        </authorList>
    </citation>
    <scope>NUCLEOTIDE SEQUENCE [LARGE SCALE GENOMIC DNA]</scope>
    <source>
        <strain evidence="12">2085</strain>
    </source>
</reference>
<evidence type="ECO:0000313" key="17">
    <source>
        <dbReference type="EMBL" id="AJG04917.1"/>
    </source>
</evidence>
<dbReference type="KEGG" id="vg:8223374"/>
<evidence type="ECO:0000256" key="7">
    <source>
        <dbReference type="ARBA" id="ARBA00022844"/>
    </source>
</evidence>
<dbReference type="Proteomes" id="UP000112239">
    <property type="component" value="Segment"/>
</dbReference>
<reference evidence="14 24" key="9">
    <citation type="journal article" date="2014" name="Virus Genes">
        <title>Comparative genomic sequence analysis between a standard challenge strain and a vaccine strain of duck enteritis virus in China.</title>
        <authorList>
            <person name="Yang C."/>
            <person name="Li Q."/>
            <person name="Li J."/>
            <person name="Zhang G."/>
            <person name="Li H."/>
            <person name="Xia Y."/>
            <person name="Yang H."/>
            <person name="Yu K."/>
        </authorList>
    </citation>
    <scope>NUCLEOTIDE SEQUENCE [LARGE SCALE GENOMIC DNA]</scope>
    <source>
        <strain evidence="14">CV</strain>
    </source>
</reference>
<evidence type="ECO:0000313" key="20">
    <source>
        <dbReference type="Proteomes" id="UP000114267"/>
    </source>
</evidence>
<dbReference type="EMBL" id="EU082088">
    <property type="protein sequence ID" value="ACT83561.1"/>
    <property type="molecule type" value="Genomic_DNA"/>
</dbReference>
<dbReference type="GO" id="GO:0019033">
    <property type="term" value="C:viral tegument"/>
    <property type="evidence" value="ECO:0007669"/>
    <property type="project" value="UniProtKB-SubCell"/>
</dbReference>
<dbReference type="GO" id="GO:0042025">
    <property type="term" value="C:host cell nucleus"/>
    <property type="evidence" value="ECO:0007669"/>
    <property type="project" value="UniProtKB-SubCell"/>
</dbReference>
<dbReference type="EMBL" id="JQ647509">
    <property type="protein sequence ID" value="AFC61869.1"/>
    <property type="molecule type" value="Genomic_DNA"/>
</dbReference>
<dbReference type="Proteomes" id="UP000135812">
    <property type="component" value="Genome"/>
</dbReference>
<dbReference type="GeneID" id="8223374"/>
<evidence type="ECO:0000313" key="24">
    <source>
        <dbReference type="Proteomes" id="UP000180937"/>
    </source>
</evidence>
<evidence type="ECO:0000256" key="2">
    <source>
        <dbReference type="ARBA" id="ARBA00004192"/>
    </source>
</evidence>
<keyword evidence="8" id="KW-1035">Host cytoplasm</keyword>
<dbReference type="Pfam" id="PF03580">
    <property type="entry name" value="Herpes_UL14"/>
    <property type="match status" value="1"/>
</dbReference>
<protein>
    <submittedName>
        <fullName evidence="9 10">UL14</fullName>
    </submittedName>
</protein>
<keyword evidence="5" id="KW-1048">Host nucleus</keyword>
<reference evidence="13 21" key="6">
    <citation type="journal article" date="2012" name="J. Virol.">
        <title>Complete genomic sequence of chinese virulent duck enteritis virus.</title>
        <authorList>
            <person name="Wu Y."/>
            <person name="Cheng A."/>
            <person name="Wang M."/>
            <person name="Yang Q."/>
            <person name="Zhu D."/>
            <person name="Jia R."/>
            <person name="Chen S."/>
            <person name="Zhou Y."/>
            <person name="Wang X."/>
            <person name="Chen X."/>
        </authorList>
    </citation>
    <scope>NUCLEOTIDE SEQUENCE [LARGE SCALE GENOMIC DNA]</scope>
    <source>
        <strain evidence="13">CHv</strain>
    </source>
</reference>
<dbReference type="EMBL" id="KF263690">
    <property type="protein sequence ID" value="AGW24840.1"/>
    <property type="molecule type" value="Genomic_DNA"/>
</dbReference>
<accession>A5A414</accession>
<dbReference type="Proteomes" id="UP000114267">
    <property type="component" value="Segment"/>
</dbReference>
<evidence type="ECO:0000313" key="9">
    <source>
        <dbReference type="EMBL" id="ABP88837.1"/>
    </source>
</evidence>
<reference evidence="11" key="4">
    <citation type="submission" date="2009-07" db="EMBL/GenBank/DDBJ databases">
        <authorList>
            <person name="Li Y.F."/>
            <person name="Huang B."/>
        </authorList>
    </citation>
    <scope>NUCLEOTIDE SEQUENCE</scope>
    <source>
        <strain evidence="11">VAC</strain>
    </source>
</reference>
<dbReference type="Proteomes" id="UP000168285">
    <property type="component" value="Segment"/>
</dbReference>
<reference evidence="18" key="10">
    <citation type="submission" date="2014-03" db="EMBL/GenBank/DDBJ databases">
        <title>Protective efficacy and genomic characteristics of a duck enteritis virus attenuated by serial passage in chick embryo fibroblast.</title>
        <authorList>
            <person name="Yang C."/>
            <person name="Li Q."/>
            <person name="Li J."/>
            <person name="Liu D."/>
            <person name="Li L."/>
            <person name="Li H."/>
            <person name="Xia Y."/>
            <person name="Yang H."/>
            <person name="Yu K."/>
        </authorList>
    </citation>
    <scope>NUCLEOTIDE SEQUENCE [LARGE SCALE GENOMIC DNA]</scope>
</reference>
<evidence type="ECO:0000313" key="10">
    <source>
        <dbReference type="EMBL" id="ABY73919.1"/>
    </source>
</evidence>
<comment type="subcellular location">
    <subcellularLocation>
        <location evidence="2">Host cytoplasm</location>
    </subcellularLocation>
    <subcellularLocation>
        <location evidence="1">Host nucleus</location>
    </subcellularLocation>
    <subcellularLocation>
        <location evidence="3">Virion tegument</location>
    </subcellularLocation>
</comment>
<dbReference type="SMR" id="A5A414"/>
<evidence type="ECO:0000313" key="22">
    <source>
        <dbReference type="Proteomes" id="UP000164963"/>
    </source>
</evidence>
<evidence type="ECO:0000313" key="12">
    <source>
        <dbReference type="EMBL" id="AEN80111.1"/>
    </source>
</evidence>
<evidence type="ECO:0000313" key="14">
    <source>
        <dbReference type="EMBL" id="AGA17840.1"/>
    </source>
</evidence>
<evidence type="ECO:0000313" key="15">
    <source>
        <dbReference type="EMBL" id="AGS78708.1"/>
    </source>
</evidence>
<keyword evidence="6" id="KW-0920">Virion tegument</keyword>
<reference evidence="11 22" key="3">
    <citation type="journal article" date="2009" name="Virology">
        <title>Molecular characterization of the genome of duck enteritis virus.</title>
        <authorList>
            <person name="Li Y."/>
            <person name="Huang B."/>
            <person name="Ma X."/>
            <person name="Wu J."/>
            <person name="Li F."/>
            <person name="Ai W."/>
            <person name="Song M."/>
            <person name="Yang H."/>
        </authorList>
    </citation>
    <scope>NUCLEOTIDE SEQUENCE [LARGE SCALE GENOMIC DNA]</scope>
    <source>
        <strain evidence="11">VAC</strain>
    </source>
</reference>
<keyword evidence="7" id="KW-0946">Virion</keyword>
<sequence length="154" mass="17524">MLSRLQDRQRRLRLAEAHKREEVYKARALDLLRVGVDKNSAVFVDTFTSAKAAHVAYCAQLRSNMRVEQVKQKVRTVQTKIEEQLAIKDALEAHRRFLSPGLIDRLDDEEDKLAIKEDLLTEVAERCLPGPENTIGGLSGNEWLDEDDEALLAK</sequence>
<evidence type="ECO:0000256" key="6">
    <source>
        <dbReference type="ARBA" id="ARBA00022580"/>
    </source>
</evidence>
<dbReference type="EMBL" id="KF487736">
    <property type="protein sequence ID" value="AGS78708.1"/>
    <property type="molecule type" value="Genomic_DNA"/>
</dbReference>
<evidence type="ECO:0000313" key="16">
    <source>
        <dbReference type="EMBL" id="AGW24840.1"/>
    </source>
</evidence>
<evidence type="ECO:0000256" key="8">
    <source>
        <dbReference type="ARBA" id="ARBA00023200"/>
    </source>
</evidence>
<dbReference type="EMBL" id="KJ549663">
    <property type="protein sequence ID" value="AJG04917.1"/>
    <property type="molecule type" value="Genomic_DNA"/>
</dbReference>
<reference evidence="9" key="1">
    <citation type="submission" date="2007-03" db="EMBL/GenBank/DDBJ databases">
        <title>Molecular characterization of duck enteritis virus from UL11 to UL16 genes homologous to HSV-1.</title>
        <authorList>
            <person name="Gao Y."/>
            <person name="Liu S."/>
            <person name="Kong X."/>
        </authorList>
    </citation>
    <scope>NUCLEOTIDE SEQUENCE</scope>
    <source>
        <strain evidence="9">DEV Clone-03</strain>
    </source>
</reference>
<reference evidence="16 20" key="8">
    <citation type="submission" date="2013-06" db="EMBL/GenBank/DDBJ databases">
        <authorList>
            <person name="Zou Z."/>
            <person name="Hu Y."/>
        </authorList>
    </citation>
    <scope>NUCLEOTIDE SEQUENCE [LARGE SCALE GENOMIC DNA]</scope>
    <source>
        <strain evidence="16">C-KCE</strain>
    </source>
</reference>
<dbReference type="RefSeq" id="YP_010795363.1">
    <property type="nucleotide sequence ID" value="NC_075687.1"/>
</dbReference>
<evidence type="ECO:0000256" key="5">
    <source>
        <dbReference type="ARBA" id="ARBA00022562"/>
    </source>
</evidence>
<evidence type="ECO:0000313" key="13">
    <source>
        <dbReference type="EMBL" id="AFC61869.1"/>
    </source>
</evidence>
<organism evidence="9">
    <name type="scientific">anatid alphaherpesvirus 1</name>
    <dbReference type="NCBI Taxonomy" id="104388"/>
    <lineage>
        <taxon>Viruses</taxon>
        <taxon>Duplodnaviria</taxon>
        <taxon>Heunggongvirae</taxon>
        <taxon>Peploviricota</taxon>
        <taxon>Herviviricetes</taxon>
        <taxon>Herpesvirales</taxon>
        <taxon>Orthoherpesviridae</taxon>
        <taxon>Alphaherpesvirinae</taxon>
        <taxon>Mardivirus</taxon>
        <taxon>Mardivirus anatidalpha1</taxon>
    </lineage>
</organism>
<dbReference type="InterPro" id="IPR005207">
    <property type="entry name" value="Herpes_UL14"/>
</dbReference>
<dbReference type="KEGG" id="vg:80532507"/>
<dbReference type="RefSeq" id="YP_003084409.1">
    <property type="nucleotide sequence ID" value="NC_013036.1"/>
</dbReference>
<evidence type="ECO:0000256" key="3">
    <source>
        <dbReference type="ARBA" id="ARBA00004535"/>
    </source>
</evidence>
<evidence type="ECO:0000313" key="23">
    <source>
        <dbReference type="Proteomes" id="UP000168285"/>
    </source>
</evidence>
<evidence type="ECO:0000313" key="18">
    <source>
        <dbReference type="Proteomes" id="UP000098628"/>
    </source>
</evidence>
<dbReference type="Proteomes" id="UP000180937">
    <property type="component" value="Segment"/>
</dbReference>
<dbReference type="EMBL" id="EU195097">
    <property type="protein sequence ID" value="ABY73919.1"/>
    <property type="molecule type" value="Genomic_DNA"/>
</dbReference>
<evidence type="ECO:0000313" key="21">
    <source>
        <dbReference type="Proteomes" id="UP000135812"/>
    </source>
</evidence>
<dbReference type="EMBL" id="EF524094">
    <property type="protein sequence ID" value="ABP88837.1"/>
    <property type="molecule type" value="Genomic_DNA"/>
</dbReference>
<dbReference type="Proteomes" id="UP000164963">
    <property type="component" value="Genome"/>
</dbReference>
<evidence type="ECO:0000313" key="19">
    <source>
        <dbReference type="Proteomes" id="UP000112239"/>
    </source>
</evidence>
<evidence type="ECO:0000313" key="11">
    <source>
        <dbReference type="EMBL" id="ACT83561.1"/>
    </source>
</evidence>
<keyword evidence="23" id="KW-1185">Reference proteome</keyword>
<evidence type="ECO:0000256" key="4">
    <source>
        <dbReference type="ARBA" id="ARBA00009888"/>
    </source>
</evidence>
<dbReference type="EMBL" id="JQ673560">
    <property type="protein sequence ID" value="AGA17840.1"/>
    <property type="molecule type" value="Genomic_DNA"/>
</dbReference>
<dbReference type="Proteomes" id="UP000098628">
    <property type="component" value="Genome"/>
</dbReference>
<dbReference type="OrthoDB" id="17610at10239"/>
<gene>
    <name evidence="9" type="primary">UL14</name>
    <name evidence="14" type="synonym">DEVCV50</name>
    <name evidence="15" type="synonym">ORF48</name>
    <name evidence="17" type="synonym">ORF50</name>
</gene>
<evidence type="ECO:0000256" key="1">
    <source>
        <dbReference type="ARBA" id="ARBA00004147"/>
    </source>
</evidence>
<reference evidence="15 19" key="7">
    <citation type="journal article" date="2013" name="Genome Announc.">
        <title>Complete genome sequence of an attenuated duck enteritis virus obtained by in vitro serial passage.</title>
        <authorList>
            <person name="Yang C."/>
            <person name="Li J."/>
            <person name="Li Q."/>
            <person name="Li H."/>
            <person name="Xia Y."/>
            <person name="Guo X."/>
            <person name="Yu K."/>
            <person name="Yang H."/>
        </authorList>
    </citation>
    <scope>NUCLEOTIDE SEQUENCE [LARGE SCALE GENOMIC DNA]</scope>
    <source>
        <strain evidence="15">K</strain>
    </source>
</reference>
<dbReference type="GO" id="GO:0030430">
    <property type="term" value="C:host cell cytoplasm"/>
    <property type="evidence" value="ECO:0007669"/>
    <property type="project" value="UniProtKB-SubCell"/>
</dbReference>
<proteinExistence type="inferred from homology"/>
<name>A5A414_9ALPH</name>
<comment type="similarity">
    <text evidence="4">Belongs to the alphaherpesvirinae HHV-1 UL14 protein family.</text>
</comment>
<dbReference type="EMBL" id="JF999965">
    <property type="protein sequence ID" value="AEN80111.1"/>
    <property type="molecule type" value="Genomic_DNA"/>
</dbReference>